<dbReference type="OMA" id="EECCPGG"/>
<feature type="region of interest" description="Disordered" evidence="1">
    <location>
        <begin position="67"/>
        <end position="97"/>
    </location>
</feature>
<dbReference type="GO" id="GO:0042659">
    <property type="term" value="P:regulation of cell fate specification"/>
    <property type="evidence" value="ECO:0007669"/>
    <property type="project" value="EnsemblPlants"/>
</dbReference>
<dbReference type="InterPro" id="IPR008004">
    <property type="entry name" value="OCTOPUS-like"/>
</dbReference>
<dbReference type="eggNOG" id="ENOG502RRAB">
    <property type="taxonomic scope" value="Eukaryota"/>
</dbReference>
<dbReference type="Proteomes" id="UP000030689">
    <property type="component" value="Unassembled WGS sequence"/>
</dbReference>
<dbReference type="KEGG" id="eus:EUTSA_v10015909mg"/>
<evidence type="ECO:0000313" key="2">
    <source>
        <dbReference type="EMBL" id="ESQ42477.1"/>
    </source>
</evidence>
<dbReference type="Gramene" id="ESQ42477">
    <property type="protein sequence ID" value="ESQ42477"/>
    <property type="gene ID" value="EUTSA_v10015909mg"/>
</dbReference>
<reference evidence="2 3" key="1">
    <citation type="journal article" date="2013" name="Front. Plant Sci.">
        <title>The Reference Genome of the Halophytic Plant Eutrema salsugineum.</title>
        <authorList>
            <person name="Yang R."/>
            <person name="Jarvis D.E."/>
            <person name="Chen H."/>
            <person name="Beilstein M.A."/>
            <person name="Grimwood J."/>
            <person name="Jenkins J."/>
            <person name="Shu S."/>
            <person name="Prochnik S."/>
            <person name="Xin M."/>
            <person name="Ma C."/>
            <person name="Schmutz J."/>
            <person name="Wing R.A."/>
            <person name="Mitchell-Olds T."/>
            <person name="Schumaker K.S."/>
            <person name="Wang X."/>
        </authorList>
    </citation>
    <scope>NUCLEOTIDE SEQUENCE [LARGE SCALE GENOMIC DNA]</scope>
</reference>
<feature type="compositionally biased region" description="Basic and acidic residues" evidence="1">
    <location>
        <begin position="73"/>
        <end position="93"/>
    </location>
</feature>
<evidence type="ECO:0008006" key="4">
    <source>
        <dbReference type="Google" id="ProtNLM"/>
    </source>
</evidence>
<feature type="region of interest" description="Disordered" evidence="1">
    <location>
        <begin position="189"/>
        <end position="224"/>
    </location>
</feature>
<proteinExistence type="predicted"/>
<dbReference type="GO" id="GO:2000037">
    <property type="term" value="P:regulation of stomatal complex patterning"/>
    <property type="evidence" value="ECO:0007669"/>
    <property type="project" value="EnsemblPlants"/>
</dbReference>
<dbReference type="OrthoDB" id="758624at2759"/>
<feature type="compositionally biased region" description="Basic and acidic residues" evidence="1">
    <location>
        <begin position="264"/>
        <end position="282"/>
    </location>
</feature>
<name>V4LJ91_EUTSA</name>
<dbReference type="PANTHER" id="PTHR31659:SF0">
    <property type="entry name" value="EMB|CAB61945.1"/>
    <property type="match status" value="1"/>
</dbReference>
<dbReference type="EMBL" id="KI517464">
    <property type="protein sequence ID" value="ESQ42477.1"/>
    <property type="molecule type" value="Genomic_DNA"/>
</dbReference>
<dbReference type="STRING" id="72664.V4LJ91"/>
<keyword evidence="3" id="KW-1185">Reference proteome</keyword>
<sequence>MTHQTHRRRRRHSAVCHRHPTSKPTTGFCASCLRERLSTIEALSSSLAASDQVPELRRVRSYSVRDASAADFDQPRRRSCDVRSNDGSLHDRFADDEEERLASSIRFPLVPDLKEDEEDEEEDGEDIRGFDEGRASMRLVEEEIEDGEQKKTMKEFIDLESRNHQIKKNNGKDLKEIASVFSRTLKKFSLPKHPKNGKNPDAGNVGIYSKRRSETGLGRRSCDVDPRLSLDAGRISFEEPRASWDGCLTGKTYPKLTPLSAVTEDAKASPEKKADDDEEKKPGGTAQTRDYYLDSRRRRSFDRSSRHGLLEVDELKAISNAKLSPETVGLFHGAKLLVTERELRDSNWYSIKNYKPENLESSVSKGVGCVAAAGEVKQDGFGLKKSGKKWSKRWNLWGLIQRKTDVAKNEIKTNQSTKLGGDAMEGSLAESLLKLRRVAKGDTNGDVSEKLIRSYSVSARKSCDGMYHGASIVNGFEGGRSSCDGLFHGSITGVETGRRSSCEDGLFHGVEGKRNHLLQRDAKLGTYSPDNLRNGMVRFYLTPLRSHVTSTSGKSRLMN</sequence>
<gene>
    <name evidence="2" type="ORF">EUTSA_v10015909mg</name>
</gene>
<dbReference type="PANTHER" id="PTHR31659">
    <property type="entry name" value="PROTEIN: UPF0503-LIKE PROTEIN, PUTATIVE (DUF740)-RELATED"/>
    <property type="match status" value="1"/>
</dbReference>
<dbReference type="Pfam" id="PF05340">
    <property type="entry name" value="DUF740"/>
    <property type="match status" value="1"/>
</dbReference>
<protein>
    <recommendedName>
        <fullName evidence="4">DUF740 domain-containing protein</fullName>
    </recommendedName>
</protein>
<evidence type="ECO:0000256" key="1">
    <source>
        <dbReference type="SAM" id="MobiDB-lite"/>
    </source>
</evidence>
<feature type="region of interest" description="Disordered" evidence="1">
    <location>
        <begin position="1"/>
        <end position="20"/>
    </location>
</feature>
<dbReference type="AlphaFoldDB" id="V4LJ91"/>
<organism evidence="2 3">
    <name type="scientific">Eutrema salsugineum</name>
    <name type="common">Saltwater cress</name>
    <name type="synonym">Sisymbrium salsugineum</name>
    <dbReference type="NCBI Taxonomy" id="72664"/>
    <lineage>
        <taxon>Eukaryota</taxon>
        <taxon>Viridiplantae</taxon>
        <taxon>Streptophyta</taxon>
        <taxon>Embryophyta</taxon>
        <taxon>Tracheophyta</taxon>
        <taxon>Spermatophyta</taxon>
        <taxon>Magnoliopsida</taxon>
        <taxon>eudicotyledons</taxon>
        <taxon>Gunneridae</taxon>
        <taxon>Pentapetalae</taxon>
        <taxon>rosids</taxon>
        <taxon>malvids</taxon>
        <taxon>Brassicales</taxon>
        <taxon>Brassicaceae</taxon>
        <taxon>Eutremeae</taxon>
        <taxon>Eutrema</taxon>
    </lineage>
</organism>
<feature type="region of interest" description="Disordered" evidence="1">
    <location>
        <begin position="259"/>
        <end position="292"/>
    </location>
</feature>
<evidence type="ECO:0000313" key="3">
    <source>
        <dbReference type="Proteomes" id="UP000030689"/>
    </source>
</evidence>
<accession>V4LJ91</accession>